<evidence type="ECO:0000313" key="1">
    <source>
        <dbReference type="EMBL" id="KAH3818361.1"/>
    </source>
</evidence>
<organism evidence="1 2">
    <name type="scientific">Dreissena polymorpha</name>
    <name type="common">Zebra mussel</name>
    <name type="synonym">Mytilus polymorpha</name>
    <dbReference type="NCBI Taxonomy" id="45954"/>
    <lineage>
        <taxon>Eukaryota</taxon>
        <taxon>Metazoa</taxon>
        <taxon>Spiralia</taxon>
        <taxon>Lophotrochozoa</taxon>
        <taxon>Mollusca</taxon>
        <taxon>Bivalvia</taxon>
        <taxon>Autobranchia</taxon>
        <taxon>Heteroconchia</taxon>
        <taxon>Euheterodonta</taxon>
        <taxon>Imparidentia</taxon>
        <taxon>Neoheterodontei</taxon>
        <taxon>Myida</taxon>
        <taxon>Dreissenoidea</taxon>
        <taxon>Dreissenidae</taxon>
        <taxon>Dreissena</taxon>
    </lineage>
</organism>
<accession>A0A9D4JN68</accession>
<protein>
    <submittedName>
        <fullName evidence="1">Uncharacterized protein</fullName>
    </submittedName>
</protein>
<dbReference type="AlphaFoldDB" id="A0A9D4JN68"/>
<evidence type="ECO:0000313" key="2">
    <source>
        <dbReference type="Proteomes" id="UP000828390"/>
    </source>
</evidence>
<proteinExistence type="predicted"/>
<reference evidence="1" key="2">
    <citation type="submission" date="2020-11" db="EMBL/GenBank/DDBJ databases">
        <authorList>
            <person name="McCartney M.A."/>
            <person name="Auch B."/>
            <person name="Kono T."/>
            <person name="Mallez S."/>
            <person name="Becker A."/>
            <person name="Gohl D.M."/>
            <person name="Silverstein K.A.T."/>
            <person name="Koren S."/>
            <person name="Bechman K.B."/>
            <person name="Herman A."/>
            <person name="Abrahante J.E."/>
            <person name="Garbe J."/>
        </authorList>
    </citation>
    <scope>NUCLEOTIDE SEQUENCE</scope>
    <source>
        <strain evidence="1">Duluth1</strain>
        <tissue evidence="1">Whole animal</tissue>
    </source>
</reference>
<dbReference type="PROSITE" id="PS51257">
    <property type="entry name" value="PROKAR_LIPOPROTEIN"/>
    <property type="match status" value="1"/>
</dbReference>
<comment type="caution">
    <text evidence="1">The sequence shown here is derived from an EMBL/GenBank/DDBJ whole genome shotgun (WGS) entry which is preliminary data.</text>
</comment>
<dbReference type="Proteomes" id="UP000828390">
    <property type="component" value="Unassembled WGS sequence"/>
</dbReference>
<gene>
    <name evidence="1" type="ORF">DPMN_119969</name>
</gene>
<reference evidence="1" key="1">
    <citation type="journal article" date="2019" name="bioRxiv">
        <title>The Genome of the Zebra Mussel, Dreissena polymorpha: A Resource for Invasive Species Research.</title>
        <authorList>
            <person name="McCartney M.A."/>
            <person name="Auch B."/>
            <person name="Kono T."/>
            <person name="Mallez S."/>
            <person name="Zhang Y."/>
            <person name="Obille A."/>
            <person name="Becker A."/>
            <person name="Abrahante J.E."/>
            <person name="Garbe J."/>
            <person name="Badalamenti J.P."/>
            <person name="Herman A."/>
            <person name="Mangelson H."/>
            <person name="Liachko I."/>
            <person name="Sullivan S."/>
            <person name="Sone E.D."/>
            <person name="Koren S."/>
            <person name="Silverstein K.A.T."/>
            <person name="Beckman K.B."/>
            <person name="Gohl D.M."/>
        </authorList>
    </citation>
    <scope>NUCLEOTIDE SEQUENCE</scope>
    <source>
        <strain evidence="1">Duluth1</strain>
        <tissue evidence="1">Whole animal</tissue>
    </source>
</reference>
<dbReference type="EMBL" id="JAIWYP010000005">
    <property type="protein sequence ID" value="KAH3818361.1"/>
    <property type="molecule type" value="Genomic_DNA"/>
</dbReference>
<name>A0A9D4JN68_DREPO</name>
<keyword evidence="2" id="KW-1185">Reference proteome</keyword>
<sequence length="392" mass="45566">MLMPRIMKLHRVKIRSLQGGGCATAWLACPDSEVSLVGVMDRSPCDIWCPTGAVMLPGIFEWGCMSQYKLGRVWGDIVWCKGDSDSESDAEYAGIEQPPIIHQLKRILDEYRNDVQIIKVRNCEYRNDVQIIKVRNCEYRNDVQIIKVRNCEYRNDVQIIKTGNCEYRNDVQIIKVRNCEHMNDVQIIKIRNCENRNDVQIIKTDLPGKKLNDVQIIKVRKCKYRNDVQIIKVRNCEYRNDVQIIKVRNCKNLLVQECCTDLQGKKLNDVQIMKVGTCEYRNDVQIIKVGMMYTAARNDVQIMKVGNCEYRNNVLIIKVRNSEHSNDVPIIKIIKTDNYHKNKNADDAGATELKVLYEGDTFNHEDGGKKARYRKFFQAFARFTAATRRMIR</sequence>